<dbReference type="EMBL" id="NBSK02000007">
    <property type="protein sequence ID" value="KAJ0194880.1"/>
    <property type="molecule type" value="Genomic_DNA"/>
</dbReference>
<dbReference type="AlphaFoldDB" id="A0A9R1UY23"/>
<dbReference type="OrthoDB" id="1304294at2759"/>
<dbReference type="InterPro" id="IPR053197">
    <property type="entry name" value="F-box_SCFL_complex_component"/>
</dbReference>
<evidence type="ECO:0000259" key="1">
    <source>
        <dbReference type="Pfam" id="PF23622"/>
    </source>
</evidence>
<dbReference type="PANTHER" id="PTHR34223:SF51">
    <property type="entry name" value="OS06G0556300 PROTEIN"/>
    <property type="match status" value="1"/>
</dbReference>
<sequence>MGSFKPKVNSSVELEWKTNTGKNGTRNKGIRDGVIKVGGKEEKEDRISGLPDCLLLEILSLLPSTKDAIITGTLSTRWKHLWTSVPTLIFHYDEEKYQWSDFVSLVDKTLTQCRQLKLKKFEVIIDYCTQFEPHINNWIHYAVRCNVAELNLYICHITVGCKFFNSSSFTDPTIRDCILNPTEAISWKMIRSVNISKGKFDEDLIEKIFSGSPLLETLVLDKCYGYRRLDITSKSVKNFVLSGKMYAKDKYAEDIDDVIEINAPHILSLTIKGRLWKLLLVNVASVVEASLCYTNFGRWIPPKEIEEERLKGLILNLRHVKELKIEGFCSKVKFLLLSSLCLS</sequence>
<dbReference type="InterPro" id="IPR036047">
    <property type="entry name" value="F-box-like_dom_sf"/>
</dbReference>
<organism evidence="2 3">
    <name type="scientific">Lactuca sativa</name>
    <name type="common">Garden lettuce</name>
    <dbReference type="NCBI Taxonomy" id="4236"/>
    <lineage>
        <taxon>Eukaryota</taxon>
        <taxon>Viridiplantae</taxon>
        <taxon>Streptophyta</taxon>
        <taxon>Embryophyta</taxon>
        <taxon>Tracheophyta</taxon>
        <taxon>Spermatophyta</taxon>
        <taxon>Magnoliopsida</taxon>
        <taxon>eudicotyledons</taxon>
        <taxon>Gunneridae</taxon>
        <taxon>Pentapetalae</taxon>
        <taxon>asterids</taxon>
        <taxon>campanulids</taxon>
        <taxon>Asterales</taxon>
        <taxon>Asteraceae</taxon>
        <taxon>Cichorioideae</taxon>
        <taxon>Cichorieae</taxon>
        <taxon>Lactucinae</taxon>
        <taxon>Lactuca</taxon>
    </lineage>
</organism>
<name>A0A9R1UY23_LACSA</name>
<feature type="domain" description="At1g61320/AtMIF1 LRR" evidence="1">
    <location>
        <begin position="116"/>
        <end position="292"/>
    </location>
</feature>
<reference evidence="2 3" key="1">
    <citation type="journal article" date="2017" name="Nat. Commun.">
        <title>Genome assembly with in vitro proximity ligation data and whole-genome triplication in lettuce.</title>
        <authorList>
            <person name="Reyes-Chin-Wo S."/>
            <person name="Wang Z."/>
            <person name="Yang X."/>
            <person name="Kozik A."/>
            <person name="Arikit S."/>
            <person name="Song C."/>
            <person name="Xia L."/>
            <person name="Froenicke L."/>
            <person name="Lavelle D.O."/>
            <person name="Truco M.J."/>
            <person name="Xia R."/>
            <person name="Zhu S."/>
            <person name="Xu C."/>
            <person name="Xu H."/>
            <person name="Xu X."/>
            <person name="Cox K."/>
            <person name="Korf I."/>
            <person name="Meyers B.C."/>
            <person name="Michelmore R.W."/>
        </authorList>
    </citation>
    <scope>NUCLEOTIDE SEQUENCE [LARGE SCALE GENOMIC DNA]</scope>
    <source>
        <strain evidence="3">cv. Salinas</strain>
        <tissue evidence="2">Seedlings</tissue>
    </source>
</reference>
<dbReference type="Pfam" id="PF23622">
    <property type="entry name" value="LRR_At1g61320_AtMIF1"/>
    <property type="match status" value="1"/>
</dbReference>
<dbReference type="Proteomes" id="UP000235145">
    <property type="component" value="Unassembled WGS sequence"/>
</dbReference>
<evidence type="ECO:0000313" key="3">
    <source>
        <dbReference type="Proteomes" id="UP000235145"/>
    </source>
</evidence>
<proteinExistence type="predicted"/>
<evidence type="ECO:0000313" key="2">
    <source>
        <dbReference type="EMBL" id="KAJ0194880.1"/>
    </source>
</evidence>
<dbReference type="SUPFAM" id="SSF81383">
    <property type="entry name" value="F-box domain"/>
    <property type="match status" value="1"/>
</dbReference>
<dbReference type="PANTHER" id="PTHR34223">
    <property type="entry name" value="OS11G0201299 PROTEIN"/>
    <property type="match status" value="1"/>
</dbReference>
<keyword evidence="3" id="KW-1185">Reference proteome</keyword>
<dbReference type="InterPro" id="IPR055357">
    <property type="entry name" value="LRR_At1g61320_AtMIF1"/>
</dbReference>
<gene>
    <name evidence="2" type="ORF">LSAT_V11C700352520</name>
</gene>
<comment type="caution">
    <text evidence="2">The sequence shown here is derived from an EMBL/GenBank/DDBJ whole genome shotgun (WGS) entry which is preliminary data.</text>
</comment>
<protein>
    <recommendedName>
        <fullName evidence="1">At1g61320/AtMIF1 LRR domain-containing protein</fullName>
    </recommendedName>
</protein>
<accession>A0A9R1UY23</accession>